<evidence type="ECO:0000313" key="2">
    <source>
        <dbReference type="Proteomes" id="UP000249239"/>
    </source>
</evidence>
<keyword evidence="2" id="KW-1185">Reference proteome</keyword>
<dbReference type="Proteomes" id="UP000249239">
    <property type="component" value="Unassembled WGS sequence"/>
</dbReference>
<accession>A0A2W7N2Y1</accession>
<dbReference type="EMBL" id="QKZK01000020">
    <property type="protein sequence ID" value="PZX14418.1"/>
    <property type="molecule type" value="Genomic_DNA"/>
</dbReference>
<gene>
    <name evidence="1" type="ORF">LX69_02431</name>
</gene>
<protein>
    <submittedName>
        <fullName evidence="1">Uncharacterized protein</fullName>
    </submittedName>
</protein>
<sequence length="42" mass="5069">MDQQTSRITRIEKQYTELVEFVLIDEVALRSKEFVEFVDKSF</sequence>
<proteinExistence type="predicted"/>
<reference evidence="1 2" key="1">
    <citation type="submission" date="2018-06" db="EMBL/GenBank/DDBJ databases">
        <title>Genomic Encyclopedia of Archaeal and Bacterial Type Strains, Phase II (KMG-II): from individual species to whole genera.</title>
        <authorList>
            <person name="Goeker M."/>
        </authorList>
    </citation>
    <scope>NUCLEOTIDE SEQUENCE [LARGE SCALE GENOMIC DNA]</scope>
    <source>
        <strain evidence="1 2">DSM 6779</strain>
    </source>
</reference>
<comment type="caution">
    <text evidence="1">The sequence shown here is derived from an EMBL/GenBank/DDBJ whole genome shotgun (WGS) entry which is preliminary data.</text>
</comment>
<evidence type="ECO:0000313" key="1">
    <source>
        <dbReference type="EMBL" id="PZX14418.1"/>
    </source>
</evidence>
<name>A0A2W7N2Y1_9BACT</name>
<dbReference type="AlphaFoldDB" id="A0A2W7N2Y1"/>
<organism evidence="1 2">
    <name type="scientific">Breznakibacter xylanolyticus</name>
    <dbReference type="NCBI Taxonomy" id="990"/>
    <lineage>
        <taxon>Bacteria</taxon>
        <taxon>Pseudomonadati</taxon>
        <taxon>Bacteroidota</taxon>
        <taxon>Bacteroidia</taxon>
        <taxon>Marinilabiliales</taxon>
        <taxon>Marinilabiliaceae</taxon>
        <taxon>Breznakibacter</taxon>
    </lineage>
</organism>